<organism evidence="2">
    <name type="scientific">Tanacetum cinerariifolium</name>
    <name type="common">Dalmatian daisy</name>
    <name type="synonym">Chrysanthemum cinerariifolium</name>
    <dbReference type="NCBI Taxonomy" id="118510"/>
    <lineage>
        <taxon>Eukaryota</taxon>
        <taxon>Viridiplantae</taxon>
        <taxon>Streptophyta</taxon>
        <taxon>Embryophyta</taxon>
        <taxon>Tracheophyta</taxon>
        <taxon>Spermatophyta</taxon>
        <taxon>Magnoliopsida</taxon>
        <taxon>eudicotyledons</taxon>
        <taxon>Gunneridae</taxon>
        <taxon>Pentapetalae</taxon>
        <taxon>asterids</taxon>
        <taxon>campanulids</taxon>
        <taxon>Asterales</taxon>
        <taxon>Asteraceae</taxon>
        <taxon>Asteroideae</taxon>
        <taxon>Anthemideae</taxon>
        <taxon>Anthemidinae</taxon>
        <taxon>Tanacetum</taxon>
    </lineage>
</organism>
<comment type="caution">
    <text evidence="2">The sequence shown here is derived from an EMBL/GenBank/DDBJ whole genome shotgun (WGS) entry which is preliminary data.</text>
</comment>
<dbReference type="AlphaFoldDB" id="A0A6L2P747"/>
<dbReference type="EMBL" id="BKCJ010011020">
    <property type="protein sequence ID" value="GEU94196.1"/>
    <property type="molecule type" value="Genomic_DNA"/>
</dbReference>
<keyword evidence="1" id="KW-0175">Coiled coil</keyword>
<evidence type="ECO:0000313" key="2">
    <source>
        <dbReference type="EMBL" id="GEU94196.1"/>
    </source>
</evidence>
<name>A0A6L2P747_TANCI</name>
<accession>A0A6L2P747</accession>
<sequence length="507" mass="56994">MFKNDTKDRICALSKNDLKDLVNTYRIPLDLHPRFPDPGFTMDRLPADVHISQLVPLGLNKVVSFEVVCRGLNIFPIVTLFRVFQCLCKQGDWFSFSKHHNTEEVCMDDGPSSLKKQKNKFFLIDRRVILDHLTWRHSCTCVSEYLPSDGYNQNNVQRLCARLIHLCETREKAKGTDEADLANLCDEIEDSLERDGGVSMRVVSAPRPRLGKRLDAPPSIAVVTASEQSHVGTPTPASTSSHSLSLGGIALACDAEYDQILDDDFGITTRSEEIDLKLFSLAPSPYHMPYPYEGVSSPLYTREEWNRPHAPKHSILCKDIFKDLDVCMKALDRTITLDALRRTESLLPLELSNHVNVLIALFVSYGYELNSHYANLVSFKAQLQEKLDKKKRGVKLIRSEVTSLDSKLENLQRESCSKLSDEFHVALARVTSLGISYGVERGLRMGSTDVEFEAAVQKVSNFHVGAKADFDKFPLLPPVLMKVQNKCLLDHASDDSAASIYTDHYAC</sequence>
<evidence type="ECO:0000256" key="1">
    <source>
        <dbReference type="SAM" id="Coils"/>
    </source>
</evidence>
<protein>
    <recommendedName>
        <fullName evidence="3">Transposase (Putative), gypsy type</fullName>
    </recommendedName>
</protein>
<feature type="coiled-coil region" evidence="1">
    <location>
        <begin position="380"/>
        <end position="414"/>
    </location>
</feature>
<reference evidence="2" key="1">
    <citation type="journal article" date="2019" name="Sci. Rep.">
        <title>Draft genome of Tanacetum cinerariifolium, the natural source of mosquito coil.</title>
        <authorList>
            <person name="Yamashiro T."/>
            <person name="Shiraishi A."/>
            <person name="Satake H."/>
            <person name="Nakayama K."/>
        </authorList>
    </citation>
    <scope>NUCLEOTIDE SEQUENCE</scope>
</reference>
<gene>
    <name evidence="2" type="ORF">Tci_066174</name>
</gene>
<evidence type="ECO:0008006" key="3">
    <source>
        <dbReference type="Google" id="ProtNLM"/>
    </source>
</evidence>
<proteinExistence type="predicted"/>